<feature type="region of interest" description="Disordered" evidence="1">
    <location>
        <begin position="38"/>
        <end position="81"/>
    </location>
</feature>
<name>A0A8T2WI03_POPDE</name>
<evidence type="ECO:0000313" key="3">
    <source>
        <dbReference type="Proteomes" id="UP000807159"/>
    </source>
</evidence>
<comment type="caution">
    <text evidence="2">The sequence shown here is derived from an EMBL/GenBank/DDBJ whole genome shotgun (WGS) entry which is preliminary data.</text>
</comment>
<dbReference type="Proteomes" id="UP000807159">
    <property type="component" value="Chromosome 19"/>
</dbReference>
<organism evidence="2 3">
    <name type="scientific">Populus deltoides</name>
    <name type="common">Eastern poplar</name>
    <name type="synonym">Eastern cottonwood</name>
    <dbReference type="NCBI Taxonomy" id="3696"/>
    <lineage>
        <taxon>Eukaryota</taxon>
        <taxon>Viridiplantae</taxon>
        <taxon>Streptophyta</taxon>
        <taxon>Embryophyta</taxon>
        <taxon>Tracheophyta</taxon>
        <taxon>Spermatophyta</taxon>
        <taxon>Magnoliopsida</taxon>
        <taxon>eudicotyledons</taxon>
        <taxon>Gunneridae</taxon>
        <taxon>Pentapetalae</taxon>
        <taxon>rosids</taxon>
        <taxon>fabids</taxon>
        <taxon>Malpighiales</taxon>
        <taxon>Salicaceae</taxon>
        <taxon>Saliceae</taxon>
        <taxon>Populus</taxon>
    </lineage>
</organism>
<sequence length="81" mass="8603">MLCGPVHDKASFGASEATEFGNLPENLLWESSRIPRSVNGEKTSGMGPSQLGNSDTELGIDPVNWLPDNKGPSVGSSCLWQ</sequence>
<accession>A0A8T2WI03</accession>
<reference evidence="2" key="1">
    <citation type="journal article" date="2021" name="J. Hered.">
        <title>Genome Assembly of Salicaceae Populus deltoides (Eastern Cottonwood) I-69 Based on Nanopore Sequencing and Hi-C Technologies.</title>
        <authorList>
            <person name="Bai S."/>
            <person name="Wu H."/>
            <person name="Zhang J."/>
            <person name="Pan Z."/>
            <person name="Zhao W."/>
            <person name="Li Z."/>
            <person name="Tong C."/>
        </authorList>
    </citation>
    <scope>NUCLEOTIDE SEQUENCE</scope>
    <source>
        <tissue evidence="2">Leaf</tissue>
    </source>
</reference>
<feature type="compositionally biased region" description="Polar residues" evidence="1">
    <location>
        <begin position="40"/>
        <end position="56"/>
    </location>
</feature>
<dbReference type="EMBL" id="JACEGQ020000019">
    <property type="protein sequence ID" value="KAH8480410.1"/>
    <property type="molecule type" value="Genomic_DNA"/>
</dbReference>
<dbReference type="AlphaFoldDB" id="A0A8T2WI03"/>
<gene>
    <name evidence="2" type="ORF">H0E87_030605</name>
</gene>
<keyword evidence="3" id="KW-1185">Reference proteome</keyword>
<proteinExistence type="predicted"/>
<evidence type="ECO:0000256" key="1">
    <source>
        <dbReference type="SAM" id="MobiDB-lite"/>
    </source>
</evidence>
<evidence type="ECO:0000313" key="2">
    <source>
        <dbReference type="EMBL" id="KAH8480410.1"/>
    </source>
</evidence>
<protein>
    <submittedName>
        <fullName evidence="2">Uncharacterized protein</fullName>
    </submittedName>
</protein>